<accession>A0A0S8JS78</accession>
<dbReference type="EMBL" id="LJVA01000003">
    <property type="protein sequence ID" value="KPL11531.1"/>
    <property type="molecule type" value="Genomic_DNA"/>
</dbReference>
<dbReference type="AlphaFoldDB" id="A0A0S8JS78"/>
<dbReference type="Proteomes" id="UP000051035">
    <property type="component" value="Unassembled WGS sequence"/>
</dbReference>
<proteinExistence type="predicted"/>
<reference evidence="1 2" key="1">
    <citation type="journal article" date="2015" name="Microbiome">
        <title>Genomic resolution of linkages in carbon, nitrogen, and sulfur cycling among widespread estuary sediment bacteria.</title>
        <authorList>
            <person name="Baker B.J."/>
            <person name="Lazar C.S."/>
            <person name="Teske A.P."/>
            <person name="Dick G.J."/>
        </authorList>
    </citation>
    <scope>NUCLEOTIDE SEQUENCE [LARGE SCALE GENOMIC DNA]</scope>
    <source>
        <strain evidence="1">SM1_40</strain>
    </source>
</reference>
<evidence type="ECO:0000313" key="2">
    <source>
        <dbReference type="Proteomes" id="UP000051035"/>
    </source>
</evidence>
<name>A0A0S8JS78_UNCT6</name>
<gene>
    <name evidence="1" type="ORF">AMJ71_00585</name>
</gene>
<sequence>MATLVAIEGRVDARSPGDIGTMGWKRTGDRGRTYSRLRKASSPILRDSLGIPLTYSTAQN</sequence>
<evidence type="ECO:0000313" key="1">
    <source>
        <dbReference type="EMBL" id="KPL11531.1"/>
    </source>
</evidence>
<comment type="caution">
    <text evidence="1">The sequence shown here is derived from an EMBL/GenBank/DDBJ whole genome shotgun (WGS) entry which is preliminary data.</text>
</comment>
<organism evidence="1 2">
    <name type="scientific">candidate division TA06 bacterium SM1_40</name>
    <dbReference type="NCBI Taxonomy" id="1703773"/>
    <lineage>
        <taxon>Bacteria</taxon>
        <taxon>Bacteria division TA06</taxon>
    </lineage>
</organism>
<protein>
    <submittedName>
        <fullName evidence="1">Uncharacterized protein</fullName>
    </submittedName>
</protein>